<dbReference type="EMBL" id="CP076136">
    <property type="protein sequence ID" value="QWG24224.1"/>
    <property type="molecule type" value="Genomic_DNA"/>
</dbReference>
<evidence type="ECO:0000259" key="1">
    <source>
        <dbReference type="Pfam" id="PF13649"/>
    </source>
</evidence>
<keyword evidence="3" id="KW-1185">Reference proteome</keyword>
<keyword evidence="2" id="KW-0808">Transferase</keyword>
<keyword evidence="2" id="KW-0489">Methyltransferase</keyword>
<dbReference type="GO" id="GO:0032259">
    <property type="term" value="P:methylation"/>
    <property type="evidence" value="ECO:0007669"/>
    <property type="project" value="UniProtKB-KW"/>
</dbReference>
<proteinExistence type="predicted"/>
<dbReference type="GO" id="GO:0008168">
    <property type="term" value="F:methyltransferase activity"/>
    <property type="evidence" value="ECO:0007669"/>
    <property type="project" value="UniProtKB-KW"/>
</dbReference>
<dbReference type="Proteomes" id="UP000676951">
    <property type="component" value="Chromosome"/>
</dbReference>
<organism evidence="2 3">
    <name type="scientific">Bradyrhizobium sediminis</name>
    <dbReference type="NCBI Taxonomy" id="2840469"/>
    <lineage>
        <taxon>Bacteria</taxon>
        <taxon>Pseudomonadati</taxon>
        <taxon>Pseudomonadota</taxon>
        <taxon>Alphaproteobacteria</taxon>
        <taxon>Hyphomicrobiales</taxon>
        <taxon>Nitrobacteraceae</taxon>
        <taxon>Bradyrhizobium</taxon>
    </lineage>
</organism>
<dbReference type="Pfam" id="PF13649">
    <property type="entry name" value="Methyltransf_25"/>
    <property type="match status" value="1"/>
</dbReference>
<dbReference type="PANTHER" id="PTHR43591">
    <property type="entry name" value="METHYLTRANSFERASE"/>
    <property type="match status" value="1"/>
</dbReference>
<accession>A0A975RYA3</accession>
<gene>
    <name evidence="2" type="ORF">KMZ93_04680</name>
</gene>
<evidence type="ECO:0000313" key="3">
    <source>
        <dbReference type="Proteomes" id="UP000676951"/>
    </source>
</evidence>
<dbReference type="CDD" id="cd02440">
    <property type="entry name" value="AdoMet_MTases"/>
    <property type="match status" value="1"/>
</dbReference>
<dbReference type="RefSeq" id="WP_215604971.1">
    <property type="nucleotide sequence ID" value="NZ_CP076136.1"/>
</dbReference>
<dbReference type="Gene3D" id="3.40.50.150">
    <property type="entry name" value="Vaccinia Virus protein VP39"/>
    <property type="match status" value="1"/>
</dbReference>
<dbReference type="InterPro" id="IPR041698">
    <property type="entry name" value="Methyltransf_25"/>
</dbReference>
<dbReference type="InterPro" id="IPR029063">
    <property type="entry name" value="SAM-dependent_MTases_sf"/>
</dbReference>
<name>A0A975RYA3_9BRAD</name>
<evidence type="ECO:0000313" key="2">
    <source>
        <dbReference type="EMBL" id="QWG24224.1"/>
    </source>
</evidence>
<protein>
    <submittedName>
        <fullName evidence="2">Class I SAM-dependent methyltransferase</fullName>
    </submittedName>
</protein>
<sequence length="269" mass="29087">MGNDAAGFTGSIPQYYDQGLGPIIFADYAADIAQRAAAGNPLRVLETAAGTGIVTRRLRDALPADAHLIATDLNPPMLDIARAKFRAGERVAFQPADAVALPFADQSFDAVVCQFGIMFFPDKARSCAEVFRVLAPGGRYLFSVWDSHRHNPFGRIAHEVAGSFFPADPPQFYNVPFSCHQIDPIKEMLLAAGFDDLGIAVVRLNKAIADTAGFAQALVYGNPLIEQIRARGGVEPQRIVGAMLQAVRREFGDGRMPLQAIVFSATKPR</sequence>
<reference evidence="2 3" key="1">
    <citation type="submission" date="2021-06" db="EMBL/GenBank/DDBJ databases">
        <title>Bradyrhizobium sp. S2-11-4 Genome sequencing.</title>
        <authorList>
            <person name="Jin L."/>
        </authorList>
    </citation>
    <scope>NUCLEOTIDE SEQUENCE [LARGE SCALE GENOMIC DNA]</scope>
    <source>
        <strain evidence="2 3">S2-11-4</strain>
    </source>
</reference>
<feature type="domain" description="Methyltransferase" evidence="1">
    <location>
        <begin position="44"/>
        <end position="138"/>
    </location>
</feature>
<dbReference type="SUPFAM" id="SSF53335">
    <property type="entry name" value="S-adenosyl-L-methionine-dependent methyltransferases"/>
    <property type="match status" value="1"/>
</dbReference>
<dbReference type="AlphaFoldDB" id="A0A975RYA3"/>